<dbReference type="AlphaFoldDB" id="A0A5N7C5D7"/>
<accession>A0A5N7C5D7</accession>
<keyword evidence="1" id="KW-0812">Transmembrane</keyword>
<evidence type="ECO:0000313" key="2">
    <source>
        <dbReference type="EMBL" id="KAE8389311.1"/>
    </source>
</evidence>
<evidence type="ECO:0000256" key="1">
    <source>
        <dbReference type="SAM" id="Phobius"/>
    </source>
</evidence>
<keyword evidence="1" id="KW-0472">Membrane</keyword>
<dbReference type="EMBL" id="ML735267">
    <property type="protein sequence ID" value="KAE8389311.1"/>
    <property type="molecule type" value="Genomic_DNA"/>
</dbReference>
<organism evidence="2">
    <name type="scientific">Petromyces alliaceus</name>
    <name type="common">Aspergillus alliaceus</name>
    <dbReference type="NCBI Taxonomy" id="209559"/>
    <lineage>
        <taxon>Eukaryota</taxon>
        <taxon>Fungi</taxon>
        <taxon>Dikarya</taxon>
        <taxon>Ascomycota</taxon>
        <taxon>Pezizomycotina</taxon>
        <taxon>Eurotiomycetes</taxon>
        <taxon>Eurotiomycetidae</taxon>
        <taxon>Eurotiales</taxon>
        <taxon>Aspergillaceae</taxon>
        <taxon>Aspergillus</taxon>
        <taxon>Aspergillus subgen. Circumdati</taxon>
    </lineage>
</organism>
<dbReference type="Proteomes" id="UP000326877">
    <property type="component" value="Unassembled WGS sequence"/>
</dbReference>
<proteinExistence type="predicted"/>
<reference evidence="2" key="1">
    <citation type="submission" date="2019-04" db="EMBL/GenBank/DDBJ databases">
        <title>Friends and foes A comparative genomics studyof 23 Aspergillus species from section Flavi.</title>
        <authorList>
            <consortium name="DOE Joint Genome Institute"/>
            <person name="Kjaerbolling I."/>
            <person name="Vesth T."/>
            <person name="Frisvad J.C."/>
            <person name="Nybo J.L."/>
            <person name="Theobald S."/>
            <person name="Kildgaard S."/>
            <person name="Isbrandt T."/>
            <person name="Kuo A."/>
            <person name="Sato A."/>
            <person name="Lyhne E.K."/>
            <person name="Kogle M.E."/>
            <person name="Wiebenga A."/>
            <person name="Kun R.S."/>
            <person name="Lubbers R.J."/>
            <person name="Makela M.R."/>
            <person name="Barry K."/>
            <person name="Chovatia M."/>
            <person name="Clum A."/>
            <person name="Daum C."/>
            <person name="Haridas S."/>
            <person name="He G."/>
            <person name="LaButti K."/>
            <person name="Lipzen A."/>
            <person name="Mondo S."/>
            <person name="Riley R."/>
            <person name="Salamov A."/>
            <person name="Simmons B.A."/>
            <person name="Magnuson J.K."/>
            <person name="Henrissat B."/>
            <person name="Mortensen U.H."/>
            <person name="Larsen T.O."/>
            <person name="Devries R.P."/>
            <person name="Grigoriev I.V."/>
            <person name="Machida M."/>
            <person name="Baker S.E."/>
            <person name="Andersen M.R."/>
        </authorList>
    </citation>
    <scope>NUCLEOTIDE SEQUENCE [LARGE SCALE GENOMIC DNA]</scope>
    <source>
        <strain evidence="2">IBT 14317</strain>
    </source>
</reference>
<sequence length="55" mass="6205">MSMLRKGKDTHWCDVSWLSVSGKTKSSLFSLAICSIVSVHLSLIIEMCLFQAFLR</sequence>
<name>A0A5N7C5D7_PETAA</name>
<feature type="transmembrane region" description="Helical" evidence="1">
    <location>
        <begin position="28"/>
        <end position="54"/>
    </location>
</feature>
<gene>
    <name evidence="2" type="ORF">BDV23DRAFT_157312</name>
</gene>
<protein>
    <submittedName>
        <fullName evidence="2">Uncharacterized protein</fullName>
    </submittedName>
</protein>
<keyword evidence="1" id="KW-1133">Transmembrane helix</keyword>